<feature type="region of interest" description="Disordered" evidence="1">
    <location>
        <begin position="37"/>
        <end position="64"/>
    </location>
</feature>
<keyword evidence="3" id="KW-1185">Reference proteome</keyword>
<evidence type="ECO:0000313" key="2">
    <source>
        <dbReference type="EMBL" id="GGX47299.1"/>
    </source>
</evidence>
<sequence>MHITGNSPTRLRKHLWQRILRAALFVCTKGLKTPVLRSSAQRSGGRRQKVRLSGKGKCGSLHSL</sequence>
<comment type="caution">
    <text evidence="2">The sequence shown here is derived from an EMBL/GenBank/DDBJ whole genome shotgun (WGS) entry which is preliminary data.</text>
</comment>
<proteinExistence type="predicted"/>
<organism evidence="2 3">
    <name type="scientific">Undibacterium squillarum</name>
    <dbReference type="NCBI Taxonomy" id="1131567"/>
    <lineage>
        <taxon>Bacteria</taxon>
        <taxon>Pseudomonadati</taxon>
        <taxon>Pseudomonadota</taxon>
        <taxon>Betaproteobacteria</taxon>
        <taxon>Burkholderiales</taxon>
        <taxon>Oxalobacteraceae</taxon>
        <taxon>Undibacterium</taxon>
    </lineage>
</organism>
<reference evidence="3" key="1">
    <citation type="journal article" date="2019" name="Int. J. Syst. Evol. Microbiol.">
        <title>The Global Catalogue of Microorganisms (GCM) 10K type strain sequencing project: providing services to taxonomists for standard genome sequencing and annotation.</title>
        <authorList>
            <consortium name="The Broad Institute Genomics Platform"/>
            <consortium name="The Broad Institute Genome Sequencing Center for Infectious Disease"/>
            <person name="Wu L."/>
            <person name="Ma J."/>
        </authorList>
    </citation>
    <scope>NUCLEOTIDE SEQUENCE [LARGE SCALE GENOMIC DNA]</scope>
    <source>
        <strain evidence="3">KCTC 23917</strain>
    </source>
</reference>
<feature type="compositionally biased region" description="Basic residues" evidence="1">
    <location>
        <begin position="44"/>
        <end position="54"/>
    </location>
</feature>
<evidence type="ECO:0000313" key="3">
    <source>
        <dbReference type="Proteomes" id="UP000653343"/>
    </source>
</evidence>
<dbReference type="EMBL" id="BMYU01000007">
    <property type="protein sequence ID" value="GGX47299.1"/>
    <property type="molecule type" value="Genomic_DNA"/>
</dbReference>
<dbReference type="Proteomes" id="UP000653343">
    <property type="component" value="Unassembled WGS sequence"/>
</dbReference>
<name>A0ABQ2Y1D8_9BURK</name>
<protein>
    <submittedName>
        <fullName evidence="2">Uncharacterized protein</fullName>
    </submittedName>
</protein>
<evidence type="ECO:0000256" key="1">
    <source>
        <dbReference type="SAM" id="MobiDB-lite"/>
    </source>
</evidence>
<gene>
    <name evidence="2" type="ORF">GCM10010946_27210</name>
</gene>
<accession>A0ABQ2Y1D8</accession>